<protein>
    <submittedName>
        <fullName evidence="8">Clasp N terminal-domain-containing protein</fullName>
    </submittedName>
</protein>
<gene>
    <name evidence="8" type="ORF">BCR42DRAFT_408735</name>
</gene>
<comment type="subcellular location">
    <subcellularLocation>
        <location evidence="1">Cytoplasm</location>
        <location evidence="1">Cytoskeleton</location>
        <location evidence="1">Spindle</location>
    </subcellularLocation>
</comment>
<feature type="compositionally biased region" description="Polar residues" evidence="6">
    <location>
        <begin position="272"/>
        <end position="291"/>
    </location>
</feature>
<feature type="compositionally biased region" description="Low complexity" evidence="6">
    <location>
        <begin position="794"/>
        <end position="805"/>
    </location>
</feature>
<dbReference type="EMBL" id="MCGE01000006">
    <property type="protein sequence ID" value="ORZ20424.1"/>
    <property type="molecule type" value="Genomic_DNA"/>
</dbReference>
<evidence type="ECO:0000256" key="1">
    <source>
        <dbReference type="ARBA" id="ARBA00004186"/>
    </source>
</evidence>
<keyword evidence="3" id="KW-0132">Cell division</keyword>
<feature type="compositionally biased region" description="Polar residues" evidence="6">
    <location>
        <begin position="783"/>
        <end position="793"/>
    </location>
</feature>
<comment type="caution">
    <text evidence="8">The sequence shown here is derived from an EMBL/GenBank/DDBJ whole genome shotgun (WGS) entry which is preliminary data.</text>
</comment>
<keyword evidence="4" id="KW-0493">Microtubule</keyword>
<feature type="region of interest" description="Disordered" evidence="6">
    <location>
        <begin position="245"/>
        <end position="323"/>
    </location>
</feature>
<dbReference type="InterPro" id="IPR011989">
    <property type="entry name" value="ARM-like"/>
</dbReference>
<dbReference type="Pfam" id="PF12348">
    <property type="entry name" value="CLASP_N"/>
    <property type="match status" value="1"/>
</dbReference>
<dbReference type="OrthoDB" id="46159at2759"/>
<dbReference type="GO" id="GO:0005881">
    <property type="term" value="C:cytoplasmic microtubule"/>
    <property type="evidence" value="ECO:0007669"/>
    <property type="project" value="TreeGrafter"/>
</dbReference>
<evidence type="ECO:0000256" key="5">
    <source>
        <dbReference type="ARBA" id="ARBA00022776"/>
    </source>
</evidence>
<evidence type="ECO:0000256" key="3">
    <source>
        <dbReference type="ARBA" id="ARBA00022618"/>
    </source>
</evidence>
<dbReference type="GO" id="GO:0051301">
    <property type="term" value="P:cell division"/>
    <property type="evidence" value="ECO:0007669"/>
    <property type="project" value="UniProtKB-KW"/>
</dbReference>
<feature type="compositionally biased region" description="Polar residues" evidence="6">
    <location>
        <begin position="254"/>
        <end position="265"/>
    </location>
</feature>
<feature type="region of interest" description="Disordered" evidence="6">
    <location>
        <begin position="734"/>
        <end position="753"/>
    </location>
</feature>
<comment type="similarity">
    <text evidence="2">Belongs to the CLASP family.</text>
</comment>
<evidence type="ECO:0000256" key="4">
    <source>
        <dbReference type="ARBA" id="ARBA00022701"/>
    </source>
</evidence>
<dbReference type="SUPFAM" id="SSF48371">
    <property type="entry name" value="ARM repeat"/>
    <property type="match status" value="2"/>
</dbReference>
<name>A0A1X2IQ90_9FUNG</name>
<dbReference type="GO" id="GO:0005876">
    <property type="term" value="C:spindle microtubule"/>
    <property type="evidence" value="ECO:0007669"/>
    <property type="project" value="TreeGrafter"/>
</dbReference>
<evidence type="ECO:0000313" key="9">
    <source>
        <dbReference type="Proteomes" id="UP000193560"/>
    </source>
</evidence>
<feature type="domain" description="CLASP N-terminal" evidence="7">
    <location>
        <begin position="20"/>
        <end position="249"/>
    </location>
</feature>
<evidence type="ECO:0000256" key="6">
    <source>
        <dbReference type="SAM" id="MobiDB-lite"/>
    </source>
</evidence>
<sequence length="1076" mass="121891">MNSSATLTFKKVNSRKDLGREMATAIKQFQGKETEFNWEKREHTLLWIKSLLHDTFFENWKDIIIQGIHDLVFGIAGAIQSLRTKYALVAFDLIVDIGRVTGTRIDAITFETLFTSLLKCGNSSKQIVATKAKQTTVLFLSTTSYHNKAVTLLCSTFNDDKNQQSREFTAIYLTTCLETHAPRAIVRENMERLNTLNSIEGFLKTGLLDASPSVRQSCRNAFWIYHRCWPRNGERLLQSFNMTTRKQLEKSKPSESSTNVYQNTLGKRPLSPTFTTNDPSELRTKSLSKSIHPSPLSKRKASSNNISSIDNRPTRPSEPTSIHAPPLASATLLHLLRSNDISNNCNGLRMLSKRLLTNLHKSSSNNSYEMVLPSTVPSRADLMPILLDYLSLDRMMNNELLCEQMMSWDCLTGIFVFIFPLHQFLPTLILASQRHCYDGGAVTCSSVELQHCRALCVRGLKRIKLYLKYNDPDLFQSLLDILLTAATPGGPGLRDPNAKNELRKITTTVTAIHSDNNDTEDKVRDHLIYELVTWLDELVTNYVGLDDCDSDHDLMAECKQHWTKDMTTAKIKMDACAQGLDDNDKLESCLGSILGLLRSYTSAIHSAVFTSLITLIGRLRLVSIRVFNLVVDKTDRDTARLLDAFLGAQCSTMTLESQRSIWQGEEATNGRDDDILDEITTMIPRRRMTIDDYQQQYEPSFTLTSLNQDDFNEALSDSDDYDVMDTSLGSINLDIMSPEPSIASTQDPSELDDFTMEHTTSTNVDLSETSAPLEHTNNETDSDTVACNSNHPATNTTTLNDDSPSTDLLTDTVERLVHATPNNKHTVLKTLEHLCKEYSIENEADYGRYRKVWMRATTFGNLEHGGSLLKTLIDHLTDDLIKLSQQQNSYRDEQTMHILRLLKQVLVHQKSLLKHDNEKSELLAWTMINALIYTKREKYGRVSAMVDEIHDMILAIISTQSCMTITARLLKQQYDIDMNDQKKRFTIKGNIYDTCTPNLAPKLKPDLMNEFLTKKGCSDCFIQGINHSVLSIRQSCVNALVELSCASGDYHDIKHYLPSLRKEQQTLLDHYINQRR</sequence>
<dbReference type="AlphaFoldDB" id="A0A1X2IQ90"/>
<evidence type="ECO:0000256" key="2">
    <source>
        <dbReference type="ARBA" id="ARBA00009549"/>
    </source>
</evidence>
<keyword evidence="9" id="KW-1185">Reference proteome</keyword>
<dbReference type="PANTHER" id="PTHR21567">
    <property type="entry name" value="CLASP"/>
    <property type="match status" value="1"/>
</dbReference>
<keyword evidence="5" id="KW-0498">Mitosis</keyword>
<evidence type="ECO:0000259" key="7">
    <source>
        <dbReference type="Pfam" id="PF12348"/>
    </source>
</evidence>
<dbReference type="GO" id="GO:0008017">
    <property type="term" value="F:microtubule binding"/>
    <property type="evidence" value="ECO:0007669"/>
    <property type="project" value="TreeGrafter"/>
</dbReference>
<feature type="compositionally biased region" description="Polar residues" evidence="6">
    <location>
        <begin position="302"/>
        <end position="311"/>
    </location>
</feature>
<proteinExistence type="inferred from homology"/>
<dbReference type="GO" id="GO:0090307">
    <property type="term" value="P:mitotic spindle assembly"/>
    <property type="evidence" value="ECO:0007669"/>
    <property type="project" value="TreeGrafter"/>
</dbReference>
<reference evidence="8 9" key="1">
    <citation type="submission" date="2016-07" db="EMBL/GenBank/DDBJ databases">
        <title>Pervasive Adenine N6-methylation of Active Genes in Fungi.</title>
        <authorList>
            <consortium name="DOE Joint Genome Institute"/>
            <person name="Mondo S.J."/>
            <person name="Dannebaum R.O."/>
            <person name="Kuo R.C."/>
            <person name="Labutti K."/>
            <person name="Haridas S."/>
            <person name="Kuo A."/>
            <person name="Salamov A."/>
            <person name="Ahrendt S.R."/>
            <person name="Lipzen A."/>
            <person name="Sullivan W."/>
            <person name="Andreopoulos W.B."/>
            <person name="Clum A."/>
            <person name="Lindquist E."/>
            <person name="Daum C."/>
            <person name="Ramamoorthy G.K."/>
            <person name="Gryganskyi A."/>
            <person name="Culley D."/>
            <person name="Magnuson J.K."/>
            <person name="James T.Y."/>
            <person name="O'Malley M.A."/>
            <person name="Stajich J.E."/>
            <person name="Spatafora J.W."/>
            <person name="Visel A."/>
            <person name="Grigoriev I.V."/>
        </authorList>
    </citation>
    <scope>NUCLEOTIDE SEQUENCE [LARGE SCALE GENOMIC DNA]</scope>
    <source>
        <strain evidence="8 9">NRRL 1336</strain>
    </source>
</reference>
<evidence type="ECO:0000313" key="8">
    <source>
        <dbReference type="EMBL" id="ORZ20424.1"/>
    </source>
</evidence>
<organism evidence="8 9">
    <name type="scientific">Absidia repens</name>
    <dbReference type="NCBI Taxonomy" id="90262"/>
    <lineage>
        <taxon>Eukaryota</taxon>
        <taxon>Fungi</taxon>
        <taxon>Fungi incertae sedis</taxon>
        <taxon>Mucoromycota</taxon>
        <taxon>Mucoromycotina</taxon>
        <taxon>Mucoromycetes</taxon>
        <taxon>Mucorales</taxon>
        <taxon>Cunninghamellaceae</taxon>
        <taxon>Absidia</taxon>
    </lineage>
</organism>
<feature type="compositionally biased region" description="Polar residues" evidence="6">
    <location>
        <begin position="759"/>
        <end position="770"/>
    </location>
</feature>
<dbReference type="InterPro" id="IPR024395">
    <property type="entry name" value="CLASP_N_dom"/>
</dbReference>
<dbReference type="GO" id="GO:0005815">
    <property type="term" value="C:microtubule organizing center"/>
    <property type="evidence" value="ECO:0007669"/>
    <property type="project" value="TreeGrafter"/>
</dbReference>
<dbReference type="InterPro" id="IPR016024">
    <property type="entry name" value="ARM-type_fold"/>
</dbReference>
<accession>A0A1X2IQ90</accession>
<dbReference type="Proteomes" id="UP000193560">
    <property type="component" value="Unassembled WGS sequence"/>
</dbReference>
<dbReference type="PANTHER" id="PTHR21567:SF9">
    <property type="entry name" value="CLIP-ASSOCIATING PROTEIN"/>
    <property type="match status" value="1"/>
</dbReference>
<keyword evidence="5" id="KW-0131">Cell cycle</keyword>
<feature type="region of interest" description="Disordered" evidence="6">
    <location>
        <begin position="759"/>
        <end position="805"/>
    </location>
</feature>
<dbReference type="Gene3D" id="1.25.10.10">
    <property type="entry name" value="Leucine-rich Repeat Variant"/>
    <property type="match status" value="1"/>
</dbReference>
<dbReference type="STRING" id="90262.A0A1X2IQ90"/>
<dbReference type="GO" id="GO:1990023">
    <property type="term" value="C:mitotic spindle midzone"/>
    <property type="evidence" value="ECO:0007669"/>
    <property type="project" value="TreeGrafter"/>
</dbReference>